<keyword evidence="2" id="KW-0812">Transmembrane</keyword>
<evidence type="ECO:0000256" key="1">
    <source>
        <dbReference type="SAM" id="MobiDB-lite"/>
    </source>
</evidence>
<gene>
    <name evidence="3" type="ORF">LQ567_20835</name>
</gene>
<proteinExistence type="predicted"/>
<comment type="caution">
    <text evidence="3">The sequence shown here is derived from an EMBL/GenBank/DDBJ whole genome shotgun (WGS) entry which is preliminary data.</text>
</comment>
<evidence type="ECO:0008006" key="5">
    <source>
        <dbReference type="Google" id="ProtNLM"/>
    </source>
</evidence>
<dbReference type="Proteomes" id="UP001199816">
    <property type="component" value="Unassembled WGS sequence"/>
</dbReference>
<evidence type="ECO:0000313" key="4">
    <source>
        <dbReference type="Proteomes" id="UP001199816"/>
    </source>
</evidence>
<evidence type="ECO:0000313" key="3">
    <source>
        <dbReference type="EMBL" id="MCD2425245.1"/>
    </source>
</evidence>
<feature type="compositionally biased region" description="Polar residues" evidence="1">
    <location>
        <begin position="176"/>
        <end position="187"/>
    </location>
</feature>
<feature type="region of interest" description="Disordered" evidence="1">
    <location>
        <begin position="168"/>
        <end position="231"/>
    </location>
</feature>
<keyword evidence="4" id="KW-1185">Reference proteome</keyword>
<keyword evidence="2" id="KW-1133">Transmembrane helix</keyword>
<evidence type="ECO:0000256" key="2">
    <source>
        <dbReference type="SAM" id="Phobius"/>
    </source>
</evidence>
<feature type="transmembrane region" description="Helical" evidence="2">
    <location>
        <begin position="139"/>
        <end position="159"/>
    </location>
</feature>
<dbReference type="RefSeq" id="WP_231007683.1">
    <property type="nucleotide sequence ID" value="NZ_JAJNEC010000006.1"/>
</dbReference>
<protein>
    <recommendedName>
        <fullName evidence="5">Zinc-finger domain-containing protein</fullName>
    </recommendedName>
</protein>
<name>A0ABS8PWH2_9BACT</name>
<feature type="compositionally biased region" description="Basic and acidic residues" evidence="1">
    <location>
        <begin position="213"/>
        <end position="228"/>
    </location>
</feature>
<sequence length="338" mass="36635">MQGKINPTNYETYFLLYVDDELSGNERTEVETFLQQHPETQPLLDELLRTRQVADPEMVFPGKSKLLFGAAAITDEALLSYLDKEVVPAAVSEALQHPSPELAQRLQAFEQTIAEPDLSVVFPDKARLYRSSKRISLNMWRVAAAAALVMMAVGAALWMQQQHNRATLAEGKPQRPQDSVPGNNRTSLPGEDSAAADTVPPPGRETAIAVYKAPDESGNESRRPKKEGNTTAAVVATVAPAKSTPAVSGPPAPVLRSTDVVSRPDADVAINNMENTPPAVLKQDPSVHQAVVTNEEKQPKEKKSLFKKLTQRIEERVSGALTDGDGQVTIAGFAVNVK</sequence>
<dbReference type="EMBL" id="JAJNEC010000006">
    <property type="protein sequence ID" value="MCD2425245.1"/>
    <property type="molecule type" value="Genomic_DNA"/>
</dbReference>
<organism evidence="3 4">
    <name type="scientific">Niabella pedocola</name>
    <dbReference type="NCBI Taxonomy" id="1752077"/>
    <lineage>
        <taxon>Bacteria</taxon>
        <taxon>Pseudomonadati</taxon>
        <taxon>Bacteroidota</taxon>
        <taxon>Chitinophagia</taxon>
        <taxon>Chitinophagales</taxon>
        <taxon>Chitinophagaceae</taxon>
        <taxon>Niabella</taxon>
    </lineage>
</organism>
<keyword evidence="2" id="KW-0472">Membrane</keyword>
<reference evidence="3 4" key="1">
    <citation type="submission" date="2021-11" db="EMBL/GenBank/DDBJ databases">
        <title>Genomic of Niabella pedocola.</title>
        <authorList>
            <person name="Wu T."/>
        </authorList>
    </citation>
    <scope>NUCLEOTIDE SEQUENCE [LARGE SCALE GENOMIC DNA]</scope>
    <source>
        <strain evidence="3 4">JCM 31011</strain>
    </source>
</reference>
<accession>A0ABS8PWH2</accession>